<dbReference type="GO" id="GO:0016491">
    <property type="term" value="F:oxidoreductase activity"/>
    <property type="evidence" value="ECO:0007669"/>
    <property type="project" value="UniProtKB-KW"/>
</dbReference>
<feature type="domain" description="Alcohol dehydrogenase-like N-terminal" evidence="5">
    <location>
        <begin position="29"/>
        <end position="141"/>
    </location>
</feature>
<reference evidence="7 8" key="1">
    <citation type="submission" date="2018-11" db="EMBL/GenBank/DDBJ databases">
        <title>Trebonia kvetii gen.nov., sp.nov., a novel acidophilic actinobacterium, and proposal of the new actinobacterial family Treboniaceae fam. nov.</title>
        <authorList>
            <person name="Rapoport D."/>
            <person name="Sagova-Mareckova M."/>
            <person name="Sedlacek I."/>
            <person name="Provaznik J."/>
            <person name="Kralova S."/>
            <person name="Pavlinic D."/>
            <person name="Benes V."/>
            <person name="Kopecky J."/>
        </authorList>
    </citation>
    <scope>NUCLEOTIDE SEQUENCE [LARGE SCALE GENOMIC DNA]</scope>
    <source>
        <strain evidence="7 8">15Tr583</strain>
    </source>
</reference>
<dbReference type="InterPro" id="IPR011032">
    <property type="entry name" value="GroES-like_sf"/>
</dbReference>
<dbReference type="EMBL" id="RPFW01000009">
    <property type="protein sequence ID" value="TVZ00454.1"/>
    <property type="molecule type" value="Genomic_DNA"/>
</dbReference>
<evidence type="ECO:0000256" key="3">
    <source>
        <dbReference type="ARBA" id="ARBA00022833"/>
    </source>
</evidence>
<comment type="caution">
    <text evidence="7">The sequence shown here is derived from an EMBL/GenBank/DDBJ whole genome shotgun (WGS) entry which is preliminary data.</text>
</comment>
<dbReference type="GO" id="GO:0046872">
    <property type="term" value="F:metal ion binding"/>
    <property type="evidence" value="ECO:0007669"/>
    <property type="project" value="UniProtKB-KW"/>
</dbReference>
<evidence type="ECO:0000313" key="7">
    <source>
        <dbReference type="EMBL" id="TVZ00454.1"/>
    </source>
</evidence>
<dbReference type="PANTHER" id="PTHR43189:SF2">
    <property type="entry name" value="GLUCOSE 1-DEHYDROGENASE"/>
    <property type="match status" value="1"/>
</dbReference>
<keyword evidence="4" id="KW-0560">Oxidoreductase</keyword>
<protein>
    <submittedName>
        <fullName evidence="7">Theronine dehydrogenase</fullName>
    </submittedName>
</protein>
<gene>
    <name evidence="7" type="ORF">EAS64_38190</name>
</gene>
<evidence type="ECO:0000256" key="2">
    <source>
        <dbReference type="ARBA" id="ARBA00022723"/>
    </source>
</evidence>
<dbReference type="AlphaFoldDB" id="A0A6P2BN64"/>
<accession>A0A6P2BN64</accession>
<dbReference type="OrthoDB" id="9797931at2"/>
<dbReference type="SUPFAM" id="SSF51735">
    <property type="entry name" value="NAD(P)-binding Rossmann-fold domains"/>
    <property type="match status" value="1"/>
</dbReference>
<sequence length="355" mass="38444">MNAMRAITVIPGKQDSVALTDMPEPPEEDGPVLVRTRAIGICGTDLEIINGEYGTAPPGQERLIVGHESLGRVAEAAPDTGFKAGDLVVGIVRRRDPVPCPACAAGHWDMCINDRYTERGIKGRHGYASERYRIHPEHLVAVDPALGVLGVLLEPATVVAKAWDHIEKIGRRAAWAPEAVLITGAGPIGLLAALLAVQRGHQTYVLDLVTEGRKPEMVRRLGATYVHSGDLTEAAAEADIVIECTGFIQLLLDAKSRHPRYRIICLTGVSAVGTESVIDPGLLNRNMVLRNSVLFGSVNANREHYELAAKALAQADPRWLADLITRQVPLDQWPDAYARRPDDIKTVLGFPDVSP</sequence>
<evidence type="ECO:0000313" key="8">
    <source>
        <dbReference type="Proteomes" id="UP000460272"/>
    </source>
</evidence>
<dbReference type="PANTHER" id="PTHR43189">
    <property type="entry name" value="ZINC-TYPE ALCOHOL DEHYDROGENASE-LIKE PROTEIN C1198.01-RELATED"/>
    <property type="match status" value="1"/>
</dbReference>
<proteinExistence type="predicted"/>
<dbReference type="InterPro" id="IPR031640">
    <property type="entry name" value="Glu_dehyd_C"/>
</dbReference>
<dbReference type="InterPro" id="IPR036291">
    <property type="entry name" value="NAD(P)-bd_dom_sf"/>
</dbReference>
<dbReference type="InterPro" id="IPR013154">
    <property type="entry name" value="ADH-like_N"/>
</dbReference>
<evidence type="ECO:0000256" key="1">
    <source>
        <dbReference type="ARBA" id="ARBA00001947"/>
    </source>
</evidence>
<evidence type="ECO:0000256" key="4">
    <source>
        <dbReference type="ARBA" id="ARBA00023002"/>
    </source>
</evidence>
<organism evidence="7 8">
    <name type="scientific">Trebonia kvetii</name>
    <dbReference type="NCBI Taxonomy" id="2480626"/>
    <lineage>
        <taxon>Bacteria</taxon>
        <taxon>Bacillati</taxon>
        <taxon>Actinomycetota</taxon>
        <taxon>Actinomycetes</taxon>
        <taxon>Streptosporangiales</taxon>
        <taxon>Treboniaceae</taxon>
        <taxon>Trebonia</taxon>
    </lineage>
</organism>
<keyword evidence="3" id="KW-0862">Zinc</keyword>
<dbReference type="Gene3D" id="3.40.50.720">
    <property type="entry name" value="NAD(P)-binding Rossmann-like Domain"/>
    <property type="match status" value="1"/>
</dbReference>
<comment type="cofactor">
    <cofactor evidence="1">
        <name>Zn(2+)</name>
        <dbReference type="ChEBI" id="CHEBI:29105"/>
    </cofactor>
</comment>
<keyword evidence="8" id="KW-1185">Reference proteome</keyword>
<dbReference type="Gene3D" id="3.90.180.10">
    <property type="entry name" value="Medium-chain alcohol dehydrogenases, catalytic domain"/>
    <property type="match status" value="1"/>
</dbReference>
<dbReference type="Pfam" id="PF08240">
    <property type="entry name" value="ADH_N"/>
    <property type="match status" value="1"/>
</dbReference>
<keyword evidence="2" id="KW-0479">Metal-binding</keyword>
<dbReference type="SUPFAM" id="SSF50129">
    <property type="entry name" value="GroES-like"/>
    <property type="match status" value="1"/>
</dbReference>
<evidence type="ECO:0000259" key="6">
    <source>
        <dbReference type="Pfam" id="PF16912"/>
    </source>
</evidence>
<dbReference type="Proteomes" id="UP000460272">
    <property type="component" value="Unassembled WGS sequence"/>
</dbReference>
<dbReference type="Pfam" id="PF16912">
    <property type="entry name" value="Glu_dehyd_C"/>
    <property type="match status" value="1"/>
</dbReference>
<name>A0A6P2BN64_9ACTN</name>
<feature type="domain" description="Glucose dehydrogenase C-terminal" evidence="6">
    <location>
        <begin position="149"/>
        <end position="349"/>
    </location>
</feature>
<dbReference type="CDD" id="cd08230">
    <property type="entry name" value="glucose_DH"/>
    <property type="match status" value="1"/>
</dbReference>
<evidence type="ECO:0000259" key="5">
    <source>
        <dbReference type="Pfam" id="PF08240"/>
    </source>
</evidence>